<dbReference type="GO" id="GO:0016787">
    <property type="term" value="F:hydrolase activity"/>
    <property type="evidence" value="ECO:0007669"/>
    <property type="project" value="UniProtKB-KW"/>
</dbReference>
<gene>
    <name evidence="5" type="ORF">PNOK_0648800</name>
</gene>
<comment type="caution">
    <text evidence="5">The sequence shown here is derived from an EMBL/GenBank/DDBJ whole genome shotgun (WGS) entry which is preliminary data.</text>
</comment>
<accession>A0A286UEF4</accession>
<evidence type="ECO:0000256" key="1">
    <source>
        <dbReference type="ARBA" id="ARBA00005964"/>
    </source>
</evidence>
<dbReference type="AlphaFoldDB" id="A0A286UEF4"/>
<organism evidence="5 6">
    <name type="scientific">Pyrrhoderma noxium</name>
    <dbReference type="NCBI Taxonomy" id="2282107"/>
    <lineage>
        <taxon>Eukaryota</taxon>
        <taxon>Fungi</taxon>
        <taxon>Dikarya</taxon>
        <taxon>Basidiomycota</taxon>
        <taxon>Agaricomycotina</taxon>
        <taxon>Agaricomycetes</taxon>
        <taxon>Hymenochaetales</taxon>
        <taxon>Hymenochaetaceae</taxon>
        <taxon>Pyrrhoderma</taxon>
    </lineage>
</organism>
<dbReference type="InterPro" id="IPR050309">
    <property type="entry name" value="Type-B_Carboxylest/Lipase"/>
</dbReference>
<dbReference type="Gene3D" id="3.40.50.1820">
    <property type="entry name" value="alpha/beta hydrolase"/>
    <property type="match status" value="1"/>
</dbReference>
<protein>
    <recommendedName>
        <fullName evidence="3">Carboxylic ester hydrolase</fullName>
        <ecNumber evidence="3">3.1.1.-</ecNumber>
    </recommendedName>
</protein>
<dbReference type="InterPro" id="IPR029058">
    <property type="entry name" value="AB_hydrolase_fold"/>
</dbReference>
<reference evidence="5 6" key="1">
    <citation type="journal article" date="2017" name="Mol. Ecol.">
        <title>Comparative and population genomic landscape of Phellinus noxius: A hypervariable fungus causing root rot in trees.</title>
        <authorList>
            <person name="Chung C.L."/>
            <person name="Lee T.J."/>
            <person name="Akiba M."/>
            <person name="Lee H.H."/>
            <person name="Kuo T.H."/>
            <person name="Liu D."/>
            <person name="Ke H.M."/>
            <person name="Yokoi T."/>
            <person name="Roa M.B."/>
            <person name="Lu M.J."/>
            <person name="Chang Y.Y."/>
            <person name="Ann P.J."/>
            <person name="Tsai J.N."/>
            <person name="Chen C.Y."/>
            <person name="Tzean S.S."/>
            <person name="Ota Y."/>
            <person name="Hattori T."/>
            <person name="Sahashi N."/>
            <person name="Liou R.F."/>
            <person name="Kikuchi T."/>
            <person name="Tsai I.J."/>
        </authorList>
    </citation>
    <scope>NUCLEOTIDE SEQUENCE [LARGE SCALE GENOMIC DNA]</scope>
    <source>
        <strain evidence="5 6">FFPRI411160</strain>
    </source>
</reference>
<dbReference type="EMBL" id="NBII01000006">
    <property type="protein sequence ID" value="PAV18002.1"/>
    <property type="molecule type" value="Genomic_DNA"/>
</dbReference>
<keyword evidence="3" id="KW-0732">Signal</keyword>
<proteinExistence type="inferred from homology"/>
<dbReference type="STRING" id="2282107.A0A286UEF4"/>
<keyword evidence="6" id="KW-1185">Reference proteome</keyword>
<sequence length="551" mass="59201">MRSLNSLKLALPLLACLSPVVAGSNTVVDLGYAIYQGTFNSTLNRTDFLALRYAAPPTGNLRFQAPAPPLNMRSQGIQLADAQPNECFNAGQGNSISTPFRGNSSISSSSATTRLAKRQTAETEDCLFLNVFVSGEVNPKARMPVVFWIHGGGYVAGGATGNPGEDLIPEAGGGIVVVVIQYRLGVFGFLPGSEVKKNGALNAGLLDQQAALKWVQKNIHLFGGDSERVTIWGESAGAGSVLQHMVAHGGNTQPPLFRNAITSSTFLPSQYRFDDDVPEQLYSEFVQSTGCANATNTFQCLVGVDAGTLEGANVDINESGFFGTFVLVPVVDGELIVERPIETILKGRLNAKHYLGMTNTFEGRIFVNSAFSSQMDLTNYVTQLFPHFNDKQIQDTVAQYTGIGLDSVNDQAVGIMGESIFICPTYALLSAFQGQAHKGLFAIPPGDHGNDVVYYFPGTTGPPFNNAQFSASFDGGFLGFAKTDDPNNRVVGNIITPNWETFGGIRANQGHTEMLFNRTEDLQPDIRSFTTDSALLARCDFWRSVAASVPQ</sequence>
<feature type="domain" description="Carboxylesterase type B" evidence="4">
    <location>
        <begin position="39"/>
        <end position="516"/>
    </location>
</feature>
<dbReference type="OrthoDB" id="408631at2759"/>
<dbReference type="SUPFAM" id="SSF53474">
    <property type="entry name" value="alpha/beta-Hydrolases"/>
    <property type="match status" value="1"/>
</dbReference>
<dbReference type="PROSITE" id="PS00122">
    <property type="entry name" value="CARBOXYLESTERASE_B_1"/>
    <property type="match status" value="1"/>
</dbReference>
<comment type="similarity">
    <text evidence="1 3">Belongs to the type-B carboxylesterase/lipase family.</text>
</comment>
<evidence type="ECO:0000259" key="4">
    <source>
        <dbReference type="Pfam" id="PF00135"/>
    </source>
</evidence>
<dbReference type="Proteomes" id="UP000217199">
    <property type="component" value="Unassembled WGS sequence"/>
</dbReference>
<evidence type="ECO:0000256" key="3">
    <source>
        <dbReference type="RuleBase" id="RU361235"/>
    </source>
</evidence>
<name>A0A286UEF4_9AGAM</name>
<dbReference type="EC" id="3.1.1.-" evidence="3"/>
<evidence type="ECO:0000313" key="5">
    <source>
        <dbReference type="EMBL" id="PAV18002.1"/>
    </source>
</evidence>
<keyword evidence="2 3" id="KW-0378">Hydrolase</keyword>
<evidence type="ECO:0000313" key="6">
    <source>
        <dbReference type="Proteomes" id="UP000217199"/>
    </source>
</evidence>
<dbReference type="Pfam" id="PF00135">
    <property type="entry name" value="COesterase"/>
    <property type="match status" value="1"/>
</dbReference>
<dbReference type="InParanoid" id="A0A286UEF4"/>
<feature type="chain" id="PRO_5013430007" description="Carboxylic ester hydrolase" evidence="3">
    <location>
        <begin position="24"/>
        <end position="551"/>
    </location>
</feature>
<evidence type="ECO:0000256" key="2">
    <source>
        <dbReference type="ARBA" id="ARBA00022801"/>
    </source>
</evidence>
<dbReference type="InterPro" id="IPR019826">
    <property type="entry name" value="Carboxylesterase_B_AS"/>
</dbReference>
<feature type="signal peptide" evidence="3">
    <location>
        <begin position="1"/>
        <end position="23"/>
    </location>
</feature>
<dbReference type="InterPro" id="IPR002018">
    <property type="entry name" value="CarbesteraseB"/>
</dbReference>
<dbReference type="PANTHER" id="PTHR11559">
    <property type="entry name" value="CARBOXYLESTERASE"/>
    <property type="match status" value="1"/>
</dbReference>